<protein>
    <submittedName>
        <fullName evidence="2">Uncharacterized protein</fullName>
    </submittedName>
</protein>
<feature type="transmembrane region" description="Helical" evidence="1">
    <location>
        <begin position="25"/>
        <end position="47"/>
    </location>
</feature>
<evidence type="ECO:0000256" key="1">
    <source>
        <dbReference type="SAM" id="Phobius"/>
    </source>
</evidence>
<feature type="transmembrane region" description="Helical" evidence="1">
    <location>
        <begin position="218"/>
        <end position="239"/>
    </location>
</feature>
<proteinExistence type="predicted"/>
<feature type="transmembrane region" description="Helical" evidence="1">
    <location>
        <begin position="155"/>
        <end position="174"/>
    </location>
</feature>
<dbReference type="EMBL" id="MLAK01000842">
    <property type="protein sequence ID" value="OHT03047.1"/>
    <property type="molecule type" value="Genomic_DNA"/>
</dbReference>
<keyword evidence="1" id="KW-0472">Membrane</keyword>
<keyword evidence="1" id="KW-0812">Transmembrane</keyword>
<dbReference type="GeneID" id="94841610"/>
<dbReference type="Proteomes" id="UP000179807">
    <property type="component" value="Unassembled WGS sequence"/>
</dbReference>
<accession>A0A1J4JV58</accession>
<keyword evidence="3" id="KW-1185">Reference proteome</keyword>
<organism evidence="2 3">
    <name type="scientific">Tritrichomonas foetus</name>
    <dbReference type="NCBI Taxonomy" id="1144522"/>
    <lineage>
        <taxon>Eukaryota</taxon>
        <taxon>Metamonada</taxon>
        <taxon>Parabasalia</taxon>
        <taxon>Tritrichomonadida</taxon>
        <taxon>Tritrichomonadidae</taxon>
        <taxon>Tritrichomonas</taxon>
    </lineage>
</organism>
<comment type="caution">
    <text evidence="2">The sequence shown here is derived from an EMBL/GenBank/DDBJ whole genome shotgun (WGS) entry which is preliminary data.</text>
</comment>
<evidence type="ECO:0000313" key="3">
    <source>
        <dbReference type="Proteomes" id="UP000179807"/>
    </source>
</evidence>
<dbReference type="AlphaFoldDB" id="A0A1J4JV58"/>
<evidence type="ECO:0000313" key="2">
    <source>
        <dbReference type="EMBL" id="OHT03047.1"/>
    </source>
</evidence>
<keyword evidence="1" id="KW-1133">Transmembrane helix</keyword>
<sequence>MNEILLTNSTGYNELEFDFRNIHQFFFFTTYSPLFLFCQTVWICINLRRFAPRLTWWQSYLLCGFMALSGKYLALFMTYSPSPLLEHPLDIIILSFAWMLVNCSSSDFFYRIMSWNFIFPFFLVLLQIVFCLIQVRSVCFGCDTGSSKYPSSFTGQFFVAIIYSSMDSFVWMLFLQKSRDFSNRSILRNAAISIIYLYFKQYPMFFELFEVTEKSLKVYLLIIGLTIVIIDDAVFGVLAPKGIDITGLTYISRAVTYYGI</sequence>
<reference evidence="2" key="1">
    <citation type="submission" date="2016-10" db="EMBL/GenBank/DDBJ databases">
        <authorList>
            <person name="Benchimol M."/>
            <person name="Almeida L.G."/>
            <person name="Vasconcelos A.T."/>
            <person name="Perreira-Neves A."/>
            <person name="Rosa I.A."/>
            <person name="Tasca T."/>
            <person name="Bogo M.R."/>
            <person name="de Souza W."/>
        </authorList>
    </citation>
    <scope>NUCLEOTIDE SEQUENCE [LARGE SCALE GENOMIC DNA]</scope>
    <source>
        <strain evidence="2">K</strain>
    </source>
</reference>
<feature type="transmembrane region" description="Helical" evidence="1">
    <location>
        <begin position="91"/>
        <end position="110"/>
    </location>
</feature>
<feature type="transmembrane region" description="Helical" evidence="1">
    <location>
        <begin position="117"/>
        <end position="135"/>
    </location>
</feature>
<dbReference type="RefSeq" id="XP_068356183.1">
    <property type="nucleotide sequence ID" value="XM_068506906.1"/>
</dbReference>
<feature type="transmembrane region" description="Helical" evidence="1">
    <location>
        <begin position="186"/>
        <end position="206"/>
    </location>
</feature>
<dbReference type="VEuPathDB" id="TrichDB:TRFO_29666"/>
<gene>
    <name evidence="2" type="ORF">TRFO_29666</name>
</gene>
<name>A0A1J4JV58_9EUKA</name>
<feature type="transmembrane region" description="Helical" evidence="1">
    <location>
        <begin position="59"/>
        <end position="79"/>
    </location>
</feature>